<dbReference type="InterPro" id="IPR027417">
    <property type="entry name" value="P-loop_NTPase"/>
</dbReference>
<organism evidence="2 3">
    <name type="scientific">Faucicola atlantae</name>
    <dbReference type="NCBI Taxonomy" id="34059"/>
    <lineage>
        <taxon>Bacteria</taxon>
        <taxon>Pseudomonadati</taxon>
        <taxon>Pseudomonadota</taxon>
        <taxon>Gammaproteobacteria</taxon>
        <taxon>Moraxellales</taxon>
        <taxon>Moraxellaceae</taxon>
        <taxon>Faucicola</taxon>
    </lineage>
</organism>
<proteinExistence type="predicted"/>
<dbReference type="AlphaFoldDB" id="A0A1B8QDU7"/>
<evidence type="ECO:0000313" key="3">
    <source>
        <dbReference type="Proteomes" id="UP000092616"/>
    </source>
</evidence>
<dbReference type="SUPFAM" id="SSF52540">
    <property type="entry name" value="P-loop containing nucleoside triphosphate hydrolases"/>
    <property type="match status" value="1"/>
</dbReference>
<keyword evidence="3" id="KW-1185">Reference proteome</keyword>
<feature type="domain" description="AAA" evidence="1">
    <location>
        <begin position="6"/>
        <end position="195"/>
    </location>
</feature>
<dbReference type="InterPro" id="IPR050678">
    <property type="entry name" value="DNA_Partitioning_ATPase"/>
</dbReference>
<dbReference type="Gene3D" id="3.40.50.300">
    <property type="entry name" value="P-loop containing nucleotide triphosphate hydrolases"/>
    <property type="match status" value="1"/>
</dbReference>
<dbReference type="CDD" id="cd02042">
    <property type="entry name" value="ParAB_family"/>
    <property type="match status" value="1"/>
</dbReference>
<dbReference type="PANTHER" id="PTHR13696:SF98">
    <property type="entry name" value="PLASMID PARTITION PROTEIN A"/>
    <property type="match status" value="1"/>
</dbReference>
<gene>
    <name evidence="2" type="ORF">A9306_08365</name>
</gene>
<accession>A0A1B8QDU7</accession>
<dbReference type="Pfam" id="PF13614">
    <property type="entry name" value="AAA_31"/>
    <property type="match status" value="1"/>
</dbReference>
<comment type="caution">
    <text evidence="2">The sequence shown here is derived from an EMBL/GenBank/DDBJ whole genome shotgun (WGS) entry which is preliminary data.</text>
</comment>
<evidence type="ECO:0000313" key="2">
    <source>
        <dbReference type="EMBL" id="OBX79730.1"/>
    </source>
</evidence>
<dbReference type="InterPro" id="IPR025669">
    <property type="entry name" value="AAA_dom"/>
</dbReference>
<evidence type="ECO:0000259" key="1">
    <source>
        <dbReference type="Pfam" id="PF13614"/>
    </source>
</evidence>
<dbReference type="Proteomes" id="UP000092616">
    <property type="component" value="Unassembled WGS sequence"/>
</dbReference>
<protein>
    <submittedName>
        <fullName evidence="2">Partitioning protein</fullName>
    </submittedName>
</protein>
<sequence>MQKSARVIAIANHKGGCGKTATTVHLSAELAKLGMRVLVIDLDPQENASTHIGLKHPSEIDISIRDLIIPNFDQPTLTSADKEELIEQAIHTKTHFDGVSLIYSSLRLTIDKDRIREKEPRPMEVLKEVIDKVKYDFDVILLDTPPSLEILTSNALACATDYIVPIFSGSQYGMYGVVELQRYIDSLKRINPQLNLLGALLVRHDERQLMCRNIRDELEIALGKVIPITIPSSAKIDQAAKLHLTISDIDTQSSIARQFRELAKWTAKEIGFISDVSTSGQSK</sequence>
<reference evidence="2 3" key="1">
    <citation type="submission" date="2016-06" db="EMBL/GenBank/DDBJ databases">
        <title>Draft genome of Moraxella atlantae CCUG 59586.</title>
        <authorList>
            <person name="Salva-Serra F."/>
            <person name="Engstrom-Jakobsson H."/>
            <person name="Thorell K."/>
            <person name="Gonzales-Siles L."/>
            <person name="Karlsson R."/>
            <person name="Boulund F."/>
            <person name="Engstrand L."/>
            <person name="Kristiansson E."/>
            <person name="Moore E."/>
        </authorList>
    </citation>
    <scope>NUCLEOTIDE SEQUENCE [LARGE SCALE GENOMIC DNA]</scope>
    <source>
        <strain evidence="2 3">CCUG 59586</strain>
    </source>
</reference>
<name>A0A1B8QDU7_9GAMM</name>
<dbReference type="RefSeq" id="WP_067337208.1">
    <property type="nucleotide sequence ID" value="NZ_LZNA01000040.1"/>
</dbReference>
<dbReference type="EMBL" id="LZNA01000040">
    <property type="protein sequence ID" value="OBX79730.1"/>
    <property type="molecule type" value="Genomic_DNA"/>
</dbReference>
<dbReference type="PANTHER" id="PTHR13696">
    <property type="entry name" value="P-LOOP CONTAINING NUCLEOSIDE TRIPHOSPHATE HYDROLASE"/>
    <property type="match status" value="1"/>
</dbReference>